<organism evidence="6 7">
    <name type="scientific">Pseudonocardia ammonioxydans</name>
    <dbReference type="NCBI Taxonomy" id="260086"/>
    <lineage>
        <taxon>Bacteria</taxon>
        <taxon>Bacillati</taxon>
        <taxon>Actinomycetota</taxon>
        <taxon>Actinomycetes</taxon>
        <taxon>Pseudonocardiales</taxon>
        <taxon>Pseudonocardiaceae</taxon>
        <taxon>Pseudonocardia</taxon>
    </lineage>
</organism>
<evidence type="ECO:0000313" key="7">
    <source>
        <dbReference type="Proteomes" id="UP000199614"/>
    </source>
</evidence>
<dbReference type="GO" id="GO:0003700">
    <property type="term" value="F:DNA-binding transcription factor activity"/>
    <property type="evidence" value="ECO:0007669"/>
    <property type="project" value="TreeGrafter"/>
</dbReference>
<dbReference type="InterPro" id="IPR001647">
    <property type="entry name" value="HTH_TetR"/>
</dbReference>
<keyword evidence="7" id="KW-1185">Reference proteome</keyword>
<accession>A0A1I4TUQ3</accession>
<dbReference type="Pfam" id="PF00440">
    <property type="entry name" value="TetR_N"/>
    <property type="match status" value="1"/>
</dbReference>
<gene>
    <name evidence="6" type="ORF">SAMN05216207_100325</name>
</gene>
<name>A0A1I4TUQ3_PSUAM</name>
<dbReference type="PROSITE" id="PS50977">
    <property type="entry name" value="HTH_TETR_2"/>
    <property type="match status" value="1"/>
</dbReference>
<dbReference type="RefSeq" id="WP_177238260.1">
    <property type="nucleotide sequence ID" value="NZ_FOUY01000003.1"/>
</dbReference>
<dbReference type="Pfam" id="PF17754">
    <property type="entry name" value="TetR_C_14"/>
    <property type="match status" value="1"/>
</dbReference>
<dbReference type="PANTHER" id="PTHR30055">
    <property type="entry name" value="HTH-TYPE TRANSCRIPTIONAL REGULATOR RUTR"/>
    <property type="match status" value="1"/>
</dbReference>
<dbReference type="SUPFAM" id="SSF46689">
    <property type="entry name" value="Homeodomain-like"/>
    <property type="match status" value="1"/>
</dbReference>
<reference evidence="6 7" key="1">
    <citation type="submission" date="2016-10" db="EMBL/GenBank/DDBJ databases">
        <authorList>
            <person name="de Groot N.N."/>
        </authorList>
    </citation>
    <scope>NUCLEOTIDE SEQUENCE [LARGE SCALE GENOMIC DNA]</scope>
    <source>
        <strain evidence="6 7">CGMCC 4.1877</strain>
    </source>
</reference>
<keyword evidence="3" id="KW-0804">Transcription</keyword>
<dbReference type="InterPro" id="IPR009057">
    <property type="entry name" value="Homeodomain-like_sf"/>
</dbReference>
<dbReference type="InterPro" id="IPR023772">
    <property type="entry name" value="DNA-bd_HTH_TetR-type_CS"/>
</dbReference>
<evidence type="ECO:0000256" key="3">
    <source>
        <dbReference type="ARBA" id="ARBA00023163"/>
    </source>
</evidence>
<dbReference type="Proteomes" id="UP000199614">
    <property type="component" value="Unassembled WGS sequence"/>
</dbReference>
<evidence type="ECO:0000313" key="6">
    <source>
        <dbReference type="EMBL" id="SFM80538.1"/>
    </source>
</evidence>
<dbReference type="PROSITE" id="PS01081">
    <property type="entry name" value="HTH_TETR_1"/>
    <property type="match status" value="1"/>
</dbReference>
<proteinExistence type="predicted"/>
<dbReference type="GO" id="GO:0000976">
    <property type="term" value="F:transcription cis-regulatory region binding"/>
    <property type="evidence" value="ECO:0007669"/>
    <property type="project" value="TreeGrafter"/>
</dbReference>
<feature type="domain" description="HTH tetR-type" evidence="5">
    <location>
        <begin position="28"/>
        <end position="88"/>
    </location>
</feature>
<sequence>MIATDVTVAADDAGQDRECPGRRERKKLRTRRALRSAALERARVQGPAAFTVEEICADVDIAPRTFFNHFPSKDAVLFDWDGAALAELTGEVRDRAGGSPLAAATAVVGELAAALTTSPIWHRQLELLRAHPELHGRIAHVGRAVEDALALGLAAREGATVPALDHRVAAAAAMAVLQVAISAWLADPAGPDPRAVHDDVLVRARDAFASLPPPGQGAGGP</sequence>
<keyword evidence="1" id="KW-0805">Transcription regulation</keyword>
<dbReference type="InterPro" id="IPR050109">
    <property type="entry name" value="HTH-type_TetR-like_transc_reg"/>
</dbReference>
<feature type="DNA-binding region" description="H-T-H motif" evidence="4">
    <location>
        <begin position="51"/>
        <end position="70"/>
    </location>
</feature>
<dbReference type="Gene3D" id="1.10.357.10">
    <property type="entry name" value="Tetracycline Repressor, domain 2"/>
    <property type="match status" value="1"/>
</dbReference>
<evidence type="ECO:0000259" key="5">
    <source>
        <dbReference type="PROSITE" id="PS50977"/>
    </source>
</evidence>
<evidence type="ECO:0000256" key="1">
    <source>
        <dbReference type="ARBA" id="ARBA00023015"/>
    </source>
</evidence>
<keyword evidence="2 4" id="KW-0238">DNA-binding</keyword>
<evidence type="ECO:0000256" key="2">
    <source>
        <dbReference type="ARBA" id="ARBA00023125"/>
    </source>
</evidence>
<dbReference type="Gene3D" id="1.10.10.60">
    <property type="entry name" value="Homeodomain-like"/>
    <property type="match status" value="1"/>
</dbReference>
<dbReference type="PANTHER" id="PTHR30055:SF234">
    <property type="entry name" value="HTH-TYPE TRANSCRIPTIONAL REGULATOR BETI"/>
    <property type="match status" value="1"/>
</dbReference>
<dbReference type="InterPro" id="IPR041347">
    <property type="entry name" value="MftR_C"/>
</dbReference>
<dbReference type="AlphaFoldDB" id="A0A1I4TUQ3"/>
<protein>
    <submittedName>
        <fullName evidence="6">Transcriptional regulator, TetR family</fullName>
    </submittedName>
</protein>
<dbReference type="EMBL" id="FOUY01000003">
    <property type="protein sequence ID" value="SFM80538.1"/>
    <property type="molecule type" value="Genomic_DNA"/>
</dbReference>
<evidence type="ECO:0000256" key="4">
    <source>
        <dbReference type="PROSITE-ProRule" id="PRU00335"/>
    </source>
</evidence>